<dbReference type="AlphaFoldDB" id="A0A3D8QPR8"/>
<protein>
    <submittedName>
        <fullName evidence="2">Uncharacterized protein</fullName>
    </submittedName>
</protein>
<proteinExistence type="predicted"/>
<name>A0A3D8QPR8_9HELO</name>
<dbReference type="EMBL" id="PDLM01000013">
    <property type="protein sequence ID" value="RDW63816.1"/>
    <property type="molecule type" value="Genomic_DNA"/>
</dbReference>
<dbReference type="STRING" id="1849047.A0A3D8QPR8"/>
<keyword evidence="3" id="KW-1185">Reference proteome</keyword>
<sequence>MSLEWNNHHGIRISFKQQVTFGRYSSRLYKTVVLAVAGIFLSFLLRLHGFHGRDITFQAQIDRRSESRGTGSYLRQSRSFSTLQKRVFSQAAWDKALNKYGNPAINCDLPAKNVKKGYPTQSPWQDTDALEENGWQTTTPNSLALSDTPGNIVAALTGLNALQGTSTHYYSFQNQEYSVEVGGVATDFEGSQGYYASTVNVRTGLFVAEDNFSPSEMIKQNPSWYALNQPPPALNNWADVTFLQWYTAAKASGGSNNVILKRARSLKYFARYHIINTESQGIIDHALQSVGATLQPWPNGHTFPMTTDEGKAILGSPNGRGVAFFLYQHKSVLGIKTVDSVTVFSTTGRDSNAHDETWYQAIFTLRDA</sequence>
<evidence type="ECO:0000256" key="1">
    <source>
        <dbReference type="SAM" id="Phobius"/>
    </source>
</evidence>
<keyword evidence="1" id="KW-1133">Transmembrane helix</keyword>
<dbReference type="OrthoDB" id="3538268at2759"/>
<gene>
    <name evidence="2" type="ORF">BP6252_11361</name>
</gene>
<dbReference type="Proteomes" id="UP000256645">
    <property type="component" value="Unassembled WGS sequence"/>
</dbReference>
<evidence type="ECO:0000313" key="3">
    <source>
        <dbReference type="Proteomes" id="UP000256645"/>
    </source>
</evidence>
<evidence type="ECO:0000313" key="2">
    <source>
        <dbReference type="EMBL" id="RDW63816.1"/>
    </source>
</evidence>
<comment type="caution">
    <text evidence="2">The sequence shown here is derived from an EMBL/GenBank/DDBJ whole genome shotgun (WGS) entry which is preliminary data.</text>
</comment>
<keyword evidence="1" id="KW-0472">Membrane</keyword>
<accession>A0A3D8QPR8</accession>
<keyword evidence="1" id="KW-0812">Transmembrane</keyword>
<reference evidence="2 3" key="1">
    <citation type="journal article" date="2018" name="IMA Fungus">
        <title>IMA Genome-F 9: Draft genome sequence of Annulohypoxylon stygium, Aspergillus mulundensis, Berkeleyomyces basicola (syn. Thielaviopsis basicola), Ceratocystis smalleyi, two Cercospora beticola strains, Coleophoma cylindrospora, Fusarium fracticaudum, Phialophora cf. hyalina, and Morchella septimelata.</title>
        <authorList>
            <person name="Wingfield B.D."/>
            <person name="Bills G.F."/>
            <person name="Dong Y."/>
            <person name="Huang W."/>
            <person name="Nel W.J."/>
            <person name="Swalarsk-Parry B.S."/>
            <person name="Vaghefi N."/>
            <person name="Wilken P.M."/>
            <person name="An Z."/>
            <person name="de Beer Z.W."/>
            <person name="De Vos L."/>
            <person name="Chen L."/>
            <person name="Duong T.A."/>
            <person name="Gao Y."/>
            <person name="Hammerbacher A."/>
            <person name="Kikkert J.R."/>
            <person name="Li Y."/>
            <person name="Li H."/>
            <person name="Li K."/>
            <person name="Li Q."/>
            <person name="Liu X."/>
            <person name="Ma X."/>
            <person name="Naidoo K."/>
            <person name="Pethybridge S.J."/>
            <person name="Sun J."/>
            <person name="Steenkamp E.T."/>
            <person name="van der Nest M.A."/>
            <person name="van Wyk S."/>
            <person name="Wingfield M.J."/>
            <person name="Xiong C."/>
            <person name="Yue Q."/>
            <person name="Zhang X."/>
        </authorList>
    </citation>
    <scope>NUCLEOTIDE SEQUENCE [LARGE SCALE GENOMIC DNA]</scope>
    <source>
        <strain evidence="2 3">BP6252</strain>
    </source>
</reference>
<organism evidence="2 3">
    <name type="scientific">Coleophoma cylindrospora</name>
    <dbReference type="NCBI Taxonomy" id="1849047"/>
    <lineage>
        <taxon>Eukaryota</taxon>
        <taxon>Fungi</taxon>
        <taxon>Dikarya</taxon>
        <taxon>Ascomycota</taxon>
        <taxon>Pezizomycotina</taxon>
        <taxon>Leotiomycetes</taxon>
        <taxon>Helotiales</taxon>
        <taxon>Dermateaceae</taxon>
        <taxon>Coleophoma</taxon>
    </lineage>
</organism>
<feature type="transmembrane region" description="Helical" evidence="1">
    <location>
        <begin position="28"/>
        <end position="47"/>
    </location>
</feature>